<dbReference type="GO" id="GO:0016747">
    <property type="term" value="F:acyltransferase activity, transferring groups other than amino-acyl groups"/>
    <property type="evidence" value="ECO:0007669"/>
    <property type="project" value="UniProtKB-ARBA"/>
</dbReference>
<name>A0A8B8L036_ABRPR</name>
<reference evidence="4" key="2">
    <citation type="submission" date="2025-08" db="UniProtKB">
        <authorList>
            <consortium name="RefSeq"/>
        </authorList>
    </citation>
    <scope>IDENTIFICATION</scope>
    <source>
        <tissue evidence="4">Young leaves</tissue>
    </source>
</reference>
<evidence type="ECO:0000256" key="2">
    <source>
        <dbReference type="ARBA" id="ARBA00023315"/>
    </source>
</evidence>
<dbReference type="RefSeq" id="XP_027349535.1">
    <property type="nucleotide sequence ID" value="XM_027493734.1"/>
</dbReference>
<organism evidence="3 4">
    <name type="scientific">Abrus precatorius</name>
    <name type="common">Indian licorice</name>
    <name type="synonym">Glycine abrus</name>
    <dbReference type="NCBI Taxonomy" id="3816"/>
    <lineage>
        <taxon>Eukaryota</taxon>
        <taxon>Viridiplantae</taxon>
        <taxon>Streptophyta</taxon>
        <taxon>Embryophyta</taxon>
        <taxon>Tracheophyta</taxon>
        <taxon>Spermatophyta</taxon>
        <taxon>Magnoliopsida</taxon>
        <taxon>eudicotyledons</taxon>
        <taxon>Gunneridae</taxon>
        <taxon>Pentapetalae</taxon>
        <taxon>rosids</taxon>
        <taxon>fabids</taxon>
        <taxon>Fabales</taxon>
        <taxon>Fabaceae</taxon>
        <taxon>Papilionoideae</taxon>
        <taxon>50 kb inversion clade</taxon>
        <taxon>NPAAA clade</taxon>
        <taxon>indigoferoid/millettioid clade</taxon>
        <taxon>Abreae</taxon>
        <taxon>Abrus</taxon>
    </lineage>
</organism>
<evidence type="ECO:0000256" key="1">
    <source>
        <dbReference type="ARBA" id="ARBA00022679"/>
    </source>
</evidence>
<evidence type="ECO:0000313" key="4">
    <source>
        <dbReference type="RefSeq" id="XP_027349535.1"/>
    </source>
</evidence>
<dbReference type="SUPFAM" id="SSF52777">
    <property type="entry name" value="CoA-dependent acyltransferases"/>
    <property type="match status" value="1"/>
</dbReference>
<dbReference type="InterPro" id="IPR051504">
    <property type="entry name" value="Plant_metabolite_acyltrans"/>
</dbReference>
<dbReference type="Gene3D" id="3.30.559.10">
    <property type="entry name" value="Chloramphenicol acetyltransferase-like domain"/>
    <property type="match status" value="2"/>
</dbReference>
<reference evidence="3" key="1">
    <citation type="journal article" date="2019" name="Toxins">
        <title>Detection of Abrin-Like and Prepropulchellin-Like Toxin Genes and Transcripts Using Whole Genome Sequencing and Full-Length Transcript Sequencing of Abrus precatorius.</title>
        <authorList>
            <person name="Hovde B.T."/>
            <person name="Daligault H.E."/>
            <person name="Hanschen E.R."/>
            <person name="Kunde Y.A."/>
            <person name="Johnson M.B."/>
            <person name="Starkenburg S.R."/>
            <person name="Johnson S.L."/>
        </authorList>
    </citation>
    <scope>NUCLEOTIDE SEQUENCE [LARGE SCALE GENOMIC DNA]</scope>
</reference>
<dbReference type="GeneID" id="113861116"/>
<dbReference type="Proteomes" id="UP000694853">
    <property type="component" value="Unplaced"/>
</dbReference>
<gene>
    <name evidence="4" type="primary">LOC113861116</name>
</gene>
<dbReference type="Pfam" id="PF02458">
    <property type="entry name" value="Transferase"/>
    <property type="match status" value="1"/>
</dbReference>
<dbReference type="KEGG" id="aprc:113861116"/>
<keyword evidence="1" id="KW-0808">Transferase</keyword>
<accession>A0A8B8L036</accession>
<keyword evidence="2" id="KW-0012">Acyltransferase</keyword>
<dbReference type="AlphaFoldDB" id="A0A8B8L036"/>
<dbReference type="InterPro" id="IPR023213">
    <property type="entry name" value="CAT-like_dom_sf"/>
</dbReference>
<evidence type="ECO:0000313" key="3">
    <source>
        <dbReference type="Proteomes" id="UP000694853"/>
    </source>
</evidence>
<dbReference type="OrthoDB" id="1862401at2759"/>
<proteinExistence type="predicted"/>
<dbReference type="PANTHER" id="PTHR31625">
    <property type="match status" value="1"/>
</dbReference>
<protein>
    <submittedName>
        <fullName evidence="4">Phenolic glucoside malonyltransferase 1-like</fullName>
    </submittedName>
</protein>
<keyword evidence="3" id="KW-1185">Reference proteome</keyword>
<sequence length="473" mass="52638">MASHNNIKVHEHSFVAPTSLTQTASLPLTFFDLFWIRNQPVERIFFFSFHSQSHSSFFFEKVVPNLKTSLSHALQHFFPLAGKIVWPCDFKKPIIHYTPGDAVSFVVAESDADFNHVLSNTPHETAVSRSLIPHLESSDSHASVISLQITLFPNRGFSIGISAHHAVLDGKSSTLFLKAWAFLCQTNNEELSSSSLVPELVPFFERTVIKEPTELGARIHDWTEVLSKLFPHKSNDGRSLKILPSQPKIVDTVRATFVLTRVDLDKIKKRVLSKWDDLNGGESSNSKPKTLSTFVITCAYTLVCIAKAIKGVQKERQKFAFGFTVDCRNRLEPPIPENYCGNCVWGQLVDTDPLDFIKEEGVVIVAKSIYNKIKKLDEGVFQGADKAHGRYIALAKEGVEVMGIAGSNRFGVYGIDFGWGKPSKVEITSVDRGLTFGFTESKDGKGGVEVGLVLNKHEMDLFDTFFHGGLCDD</sequence>